<feature type="domain" description="Integrase catalytic" evidence="4">
    <location>
        <begin position="494"/>
        <end position="591"/>
    </location>
</feature>
<gene>
    <name evidence="5" type="ORF">E3N88_44505</name>
</gene>
<dbReference type="PANTHER" id="PTHR42648">
    <property type="entry name" value="TRANSPOSASE, PUTATIVE-RELATED"/>
    <property type="match status" value="1"/>
</dbReference>
<feature type="compositionally biased region" description="Low complexity" evidence="3">
    <location>
        <begin position="253"/>
        <end position="269"/>
    </location>
</feature>
<dbReference type="InterPro" id="IPR036397">
    <property type="entry name" value="RNaseH_sf"/>
</dbReference>
<dbReference type="InterPro" id="IPR043502">
    <property type="entry name" value="DNA/RNA_pol_sf"/>
</dbReference>
<protein>
    <recommendedName>
        <fullName evidence="4">Integrase catalytic domain-containing protein</fullName>
    </recommendedName>
</protein>
<evidence type="ECO:0000259" key="4">
    <source>
        <dbReference type="PROSITE" id="PS50994"/>
    </source>
</evidence>
<feature type="compositionally biased region" description="Basic and acidic residues" evidence="3">
    <location>
        <begin position="220"/>
        <end position="229"/>
    </location>
</feature>
<keyword evidence="1" id="KW-0479">Metal-binding</keyword>
<feature type="region of interest" description="Disordered" evidence="3">
    <location>
        <begin position="725"/>
        <end position="797"/>
    </location>
</feature>
<dbReference type="GO" id="GO:0016787">
    <property type="term" value="F:hydrolase activity"/>
    <property type="evidence" value="ECO:0007669"/>
    <property type="project" value="UniProtKB-KW"/>
</dbReference>
<keyword evidence="2" id="KW-0378">Hydrolase</keyword>
<sequence length="1204" mass="136388">MFSTVLTTFITFVQTQFSRKIKVFQSDGGTEFINNHVRKIFQDNGTFHRLSCPYTPQQNGRVERKHRHIVETGLAMMFNATLPSSYWVEAFSSAVYIINRLPSKILDSKSPFELMFGHVPNYNHFRTFGCRVFPYLRDYSEHKLAPRSLPCIFIGYATQYKGFRCLEPISQRVYITRHATFDESLFPFSGANSPQNNINLELTTFVDNFWVGLPINKEPPQKQHLDKAQHTAPCGTYFDDEPPPFNCPQEQASSSDFPSNNSPTTTTSDHSLEPSAPTPPTPPPPPPPPPQPTGHHMTTRSKAGIFKPIHKPDFVHTQHHSLYAALFAKADPTSFKIAAKEREWVMAMRKEIDALHQNKTWTLVLRPENTNIVGSKWIFRTKYLSDGTIERHKARLVAQGFTQVPGIDYSQTFSPVVKAATIRIVLSLAVINGWNLHQLDVNNAFLHGALQEQVYMEQPPGFVDPEFPNHVFRLNKALYGLKQAPRAWFQRLIKVFQSDGGTEFTNNRVQQLFQHHGIHHRLSCPYTAPQNGRAERKHRHITETGLAMLFNSNAPANLWVDAFTSATYIINRLPTPLLNYRSPFEVLYGNAPTYAHFRVFGCRVFPYLRDYAKNKLSPRSASCIFIGYSPRYKGYRCFDPLTSRTYVTRHAKFDEDVFPFTGQVPPINEAKLVFSNFDETIPSLSTLQPSLTTSIPSFAKSTKSHICPLCPLSLTETCTPLSPAPQNLSLDHSQTTSEPPEHHQISPPTNIFNQPPPQTEQHLHSTPTNEPVQNQPPHVTTQQPSTSTHSMHTRSKSGIFKPKHHADLSMYMEQPPGFLDKHYPDHVCKLQKALYGLKQAPRAWFQRLSTFLSNHGFSCSQADTSLFIFKKDTMLLYLLVYVDDIILTGNDKTFITHFISQLHSEFAIKDLGALTYFLGLEVTHTSSGLFLSQAKYAHDILSRAGLLDTKPVATPLTTSDTFISKGTPFHDPTFYRSLVGALQYLTITRPDLSYAVNQASQHLQSPTTAHFQSLKRILRYVKGTLSFGLTFDCPVTTTLVGYSDADWARCIETRRSTYGYSIYLGGNLVSWSAKKQPTVSRSSCESEYRAMANTAAEIIWLTHLLRELHALPPDRPTLLCDNKSAIFLSQNPVSHKRAKHIDIDYHFVRELVSSGKLHTKFISTNLQVADIFTKSLPRPLFERFRLMLRVTSPPVRLKGGNTTP</sequence>
<dbReference type="SUPFAM" id="SSF56672">
    <property type="entry name" value="DNA/RNA polymerases"/>
    <property type="match status" value="2"/>
</dbReference>
<dbReference type="Proteomes" id="UP000326396">
    <property type="component" value="Unassembled WGS sequence"/>
</dbReference>
<evidence type="ECO:0000256" key="3">
    <source>
        <dbReference type="SAM" id="MobiDB-lite"/>
    </source>
</evidence>
<dbReference type="GO" id="GO:0046872">
    <property type="term" value="F:metal ion binding"/>
    <property type="evidence" value="ECO:0007669"/>
    <property type="project" value="UniProtKB-KW"/>
</dbReference>
<dbReference type="Gene3D" id="3.30.420.10">
    <property type="entry name" value="Ribonuclease H-like superfamily/Ribonuclease H"/>
    <property type="match status" value="2"/>
</dbReference>
<dbReference type="Pfam" id="PF25597">
    <property type="entry name" value="SH3_retrovirus"/>
    <property type="match status" value="2"/>
</dbReference>
<dbReference type="InterPro" id="IPR001584">
    <property type="entry name" value="Integrase_cat-core"/>
</dbReference>
<evidence type="ECO:0000256" key="1">
    <source>
        <dbReference type="ARBA" id="ARBA00022723"/>
    </source>
</evidence>
<accession>A0A5N6LBU7</accession>
<feature type="compositionally biased region" description="Pro residues" evidence="3">
    <location>
        <begin position="276"/>
        <end position="292"/>
    </location>
</feature>
<dbReference type="EMBL" id="SZYD01001808">
    <property type="protein sequence ID" value="KAD0286868.1"/>
    <property type="molecule type" value="Genomic_DNA"/>
</dbReference>
<dbReference type="InterPro" id="IPR057670">
    <property type="entry name" value="SH3_retrovirus"/>
</dbReference>
<dbReference type="InterPro" id="IPR039537">
    <property type="entry name" value="Retrotran_Ty1/copia-like"/>
</dbReference>
<feature type="compositionally biased region" description="Polar residues" evidence="3">
    <location>
        <begin position="725"/>
        <end position="738"/>
    </location>
</feature>
<dbReference type="GO" id="GO:0015074">
    <property type="term" value="P:DNA integration"/>
    <property type="evidence" value="ECO:0007669"/>
    <property type="project" value="InterPro"/>
</dbReference>
<dbReference type="Pfam" id="PF07727">
    <property type="entry name" value="RVT_2"/>
    <property type="match status" value="2"/>
</dbReference>
<feature type="region of interest" description="Disordered" evidence="3">
    <location>
        <begin position="220"/>
        <end position="299"/>
    </location>
</feature>
<dbReference type="PROSITE" id="PS50994">
    <property type="entry name" value="INTEGRASE"/>
    <property type="match status" value="2"/>
</dbReference>
<organism evidence="5 6">
    <name type="scientific">Mikania micrantha</name>
    <name type="common">bitter vine</name>
    <dbReference type="NCBI Taxonomy" id="192012"/>
    <lineage>
        <taxon>Eukaryota</taxon>
        <taxon>Viridiplantae</taxon>
        <taxon>Streptophyta</taxon>
        <taxon>Embryophyta</taxon>
        <taxon>Tracheophyta</taxon>
        <taxon>Spermatophyta</taxon>
        <taxon>Magnoliopsida</taxon>
        <taxon>eudicotyledons</taxon>
        <taxon>Gunneridae</taxon>
        <taxon>Pentapetalae</taxon>
        <taxon>asterids</taxon>
        <taxon>campanulids</taxon>
        <taxon>Asterales</taxon>
        <taxon>Asteraceae</taxon>
        <taxon>Asteroideae</taxon>
        <taxon>Heliantheae alliance</taxon>
        <taxon>Eupatorieae</taxon>
        <taxon>Mikania</taxon>
    </lineage>
</organism>
<proteinExistence type="predicted"/>
<dbReference type="GO" id="GO:0003676">
    <property type="term" value="F:nucleic acid binding"/>
    <property type="evidence" value="ECO:0007669"/>
    <property type="project" value="InterPro"/>
</dbReference>
<dbReference type="InterPro" id="IPR012337">
    <property type="entry name" value="RNaseH-like_sf"/>
</dbReference>
<feature type="compositionally biased region" description="Polar residues" evidence="3">
    <location>
        <begin position="764"/>
        <end position="790"/>
    </location>
</feature>
<dbReference type="PANTHER" id="PTHR42648:SF26">
    <property type="entry name" value="INTEGRASE CATALYTIC DOMAIN-CONTAINING PROTEIN"/>
    <property type="match status" value="1"/>
</dbReference>
<dbReference type="AlphaFoldDB" id="A0A5N6LBU7"/>
<dbReference type="OrthoDB" id="414945at2759"/>
<comment type="caution">
    <text evidence="5">The sequence shown here is derived from an EMBL/GenBank/DDBJ whole genome shotgun (WGS) entry which is preliminary data.</text>
</comment>
<feature type="domain" description="Integrase catalytic" evidence="4">
    <location>
        <begin position="1"/>
        <end position="119"/>
    </location>
</feature>
<evidence type="ECO:0000313" key="5">
    <source>
        <dbReference type="EMBL" id="KAD0286868.1"/>
    </source>
</evidence>
<dbReference type="CDD" id="cd09272">
    <property type="entry name" value="RNase_HI_RT_Ty1"/>
    <property type="match status" value="1"/>
</dbReference>
<keyword evidence="6" id="KW-1185">Reference proteome</keyword>
<name>A0A5N6LBU7_9ASTR</name>
<reference evidence="5 6" key="1">
    <citation type="submission" date="2019-05" db="EMBL/GenBank/DDBJ databases">
        <title>Mikania micrantha, genome provides insights into the molecular mechanism of rapid growth.</title>
        <authorList>
            <person name="Liu B."/>
        </authorList>
    </citation>
    <scope>NUCLEOTIDE SEQUENCE [LARGE SCALE GENOMIC DNA]</scope>
    <source>
        <strain evidence="5">NLD-2019</strain>
        <tissue evidence="5">Leaf</tissue>
    </source>
</reference>
<dbReference type="InterPro" id="IPR013103">
    <property type="entry name" value="RVT_2"/>
</dbReference>
<evidence type="ECO:0000313" key="6">
    <source>
        <dbReference type="Proteomes" id="UP000326396"/>
    </source>
</evidence>
<evidence type="ECO:0000256" key="2">
    <source>
        <dbReference type="ARBA" id="ARBA00022801"/>
    </source>
</evidence>
<dbReference type="SUPFAM" id="SSF53098">
    <property type="entry name" value="Ribonuclease H-like"/>
    <property type="match status" value="2"/>
</dbReference>